<dbReference type="Gene3D" id="3.40.50.150">
    <property type="entry name" value="Vaccinia Virus protein VP39"/>
    <property type="match status" value="1"/>
</dbReference>
<dbReference type="SUPFAM" id="SSF53335">
    <property type="entry name" value="S-adenosyl-L-methionine-dependent methyltransferases"/>
    <property type="match status" value="1"/>
</dbReference>
<keyword evidence="2" id="KW-0489">Methyltransferase</keyword>
<dbReference type="CDD" id="cd02440">
    <property type="entry name" value="AdoMet_MTases"/>
    <property type="match status" value="1"/>
</dbReference>
<dbReference type="GO" id="GO:0008168">
    <property type="term" value="F:methyltransferase activity"/>
    <property type="evidence" value="ECO:0007669"/>
    <property type="project" value="UniProtKB-KW"/>
</dbReference>
<proteinExistence type="predicted"/>
<keyword evidence="3" id="KW-1185">Reference proteome</keyword>
<name>A0ABT9WYE6_9BACI</name>
<feature type="domain" description="Methyltransferase type 11" evidence="1">
    <location>
        <begin position="53"/>
        <end position="148"/>
    </location>
</feature>
<dbReference type="EMBL" id="JAUSTT010000034">
    <property type="protein sequence ID" value="MDQ0178144.1"/>
    <property type="molecule type" value="Genomic_DNA"/>
</dbReference>
<evidence type="ECO:0000313" key="3">
    <source>
        <dbReference type="Proteomes" id="UP001223586"/>
    </source>
</evidence>
<gene>
    <name evidence="2" type="ORF">J2S08_004047</name>
</gene>
<dbReference type="PANTHER" id="PTHR43861:SF1">
    <property type="entry name" value="TRANS-ACONITATE 2-METHYLTRANSFERASE"/>
    <property type="match status" value="1"/>
</dbReference>
<reference evidence="2 3" key="1">
    <citation type="submission" date="2023-07" db="EMBL/GenBank/DDBJ databases">
        <title>Genomic Encyclopedia of Type Strains, Phase IV (KMG-IV): sequencing the most valuable type-strain genomes for metagenomic binning, comparative biology and taxonomic classification.</title>
        <authorList>
            <person name="Goeker M."/>
        </authorList>
    </citation>
    <scope>NUCLEOTIDE SEQUENCE [LARGE SCALE GENOMIC DNA]</scope>
    <source>
        <strain evidence="2 3">DSM 23837</strain>
    </source>
</reference>
<dbReference type="PANTHER" id="PTHR43861">
    <property type="entry name" value="TRANS-ACONITATE 2-METHYLTRANSFERASE-RELATED"/>
    <property type="match status" value="1"/>
</dbReference>
<keyword evidence="2" id="KW-0808">Transferase</keyword>
<organism evidence="2 3">
    <name type="scientific">Bacillus chungangensis</name>
    <dbReference type="NCBI Taxonomy" id="587633"/>
    <lineage>
        <taxon>Bacteria</taxon>
        <taxon>Bacillati</taxon>
        <taxon>Bacillota</taxon>
        <taxon>Bacilli</taxon>
        <taxon>Bacillales</taxon>
        <taxon>Bacillaceae</taxon>
        <taxon>Bacillus</taxon>
    </lineage>
</organism>
<sequence>MKNVLGEEAIKRWEMHAETFTAGYGDQGDLHREVVLNPTLFKLIGSVQQKHILDAGCGEGYLSRMLAKSGASVVAVDYSKKMLELAKERTPEDARIQYEYGSCDNLHFLDEKSFDLIISNMVIQDLENYQQAIKEMHRLLVDGGYFIFSILHPCFITPESGWERTKDGERLHWKVDKYHHEGVYEQALPPEQPNKLLFFHRTLTSYFSAITEAGFMIEELVEPKPSEDMLSKYPSFREDFRKSDFIVFKLRK</sequence>
<comment type="caution">
    <text evidence="2">The sequence shown here is derived from an EMBL/GenBank/DDBJ whole genome shotgun (WGS) entry which is preliminary data.</text>
</comment>
<dbReference type="Proteomes" id="UP001223586">
    <property type="component" value="Unassembled WGS sequence"/>
</dbReference>
<dbReference type="GO" id="GO:0032259">
    <property type="term" value="P:methylation"/>
    <property type="evidence" value="ECO:0007669"/>
    <property type="project" value="UniProtKB-KW"/>
</dbReference>
<dbReference type="InterPro" id="IPR029063">
    <property type="entry name" value="SAM-dependent_MTases_sf"/>
</dbReference>
<accession>A0ABT9WYE6</accession>
<dbReference type="InterPro" id="IPR013216">
    <property type="entry name" value="Methyltransf_11"/>
</dbReference>
<protein>
    <submittedName>
        <fullName evidence="2">2-polyprenyl-3-methyl-5-hydroxy-6-metoxy-1, 4-benzoquinol methylase</fullName>
    </submittedName>
</protein>
<dbReference type="RefSeq" id="WP_307232720.1">
    <property type="nucleotide sequence ID" value="NZ_JAUSTT010000034.1"/>
</dbReference>
<evidence type="ECO:0000259" key="1">
    <source>
        <dbReference type="Pfam" id="PF08241"/>
    </source>
</evidence>
<dbReference type="Pfam" id="PF08241">
    <property type="entry name" value="Methyltransf_11"/>
    <property type="match status" value="1"/>
</dbReference>
<evidence type="ECO:0000313" key="2">
    <source>
        <dbReference type="EMBL" id="MDQ0178144.1"/>
    </source>
</evidence>